<dbReference type="AlphaFoldDB" id="A0A7S4VY63"/>
<evidence type="ECO:0000256" key="2">
    <source>
        <dbReference type="SAM" id="Phobius"/>
    </source>
</evidence>
<keyword evidence="2" id="KW-1133">Transmembrane helix</keyword>
<feature type="transmembrane region" description="Helical" evidence="2">
    <location>
        <begin position="7"/>
        <end position="25"/>
    </location>
</feature>
<reference evidence="3" key="1">
    <citation type="submission" date="2021-01" db="EMBL/GenBank/DDBJ databases">
        <authorList>
            <person name="Corre E."/>
            <person name="Pelletier E."/>
            <person name="Niang G."/>
            <person name="Scheremetjew M."/>
            <person name="Finn R."/>
            <person name="Kale V."/>
            <person name="Holt S."/>
            <person name="Cochrane G."/>
            <person name="Meng A."/>
            <person name="Brown T."/>
            <person name="Cohen L."/>
        </authorList>
    </citation>
    <scope>NUCLEOTIDE SEQUENCE</scope>
    <source>
        <strain evidence="3">CCMP3105</strain>
    </source>
</reference>
<evidence type="ECO:0000256" key="1">
    <source>
        <dbReference type="SAM" id="MobiDB-lite"/>
    </source>
</evidence>
<protein>
    <submittedName>
        <fullName evidence="3">Uncharacterized protein</fullName>
    </submittedName>
</protein>
<dbReference type="EMBL" id="HBNR01058814">
    <property type="protein sequence ID" value="CAE4626893.1"/>
    <property type="molecule type" value="Transcribed_RNA"/>
</dbReference>
<gene>
    <name evidence="3" type="ORF">AMON00008_LOCUS41383</name>
</gene>
<sequence>MSLRKQCLRIGFGLPVVAIGLLLWTDVFNFGELFLGRLKEGRRHVTARLAELGGAATAAPPTAPGTGPTPSPPTPVPEARAETEAPRAACRLAAAPKLEKRWGPLAREREGRPGGGRAGGGAAGLAGKRRRVGASIAVHPPKFYAASHFLEDWYFCPAAFEALHVVLVFTKEDDLQLFREAQACMSPEVPDGAWTGAVALTPTGGWLSGAGSTNQLIAAYKKWYGVAHMMDLGAEAPDYGMMLDAELVVHDFYAGGAAGRACSPGGAWSALFDRIRASDAGRTFPAARVSSTHTVYDFGAYKRSGRDYDRTLIKENLDFVMPKDCATPGCQEARRQEKECLYTWWTDLPWMNLTVAKRMLEAVAKKPAAHGFRNLSAGIRFPRFEIISYHQWCAMHEGFHFQDVTNLTGEAKWGSYLEDPMPGARINELQPMWISAEALLRSESGQIPAMSRDVPPLLIFHADHTGYRYYRRVDGQKSVWEGLVLDLMKLHGRRDFNKDSIKL</sequence>
<organism evidence="3">
    <name type="scientific">Alexandrium monilatum</name>
    <dbReference type="NCBI Taxonomy" id="311494"/>
    <lineage>
        <taxon>Eukaryota</taxon>
        <taxon>Sar</taxon>
        <taxon>Alveolata</taxon>
        <taxon>Dinophyceae</taxon>
        <taxon>Gonyaulacales</taxon>
        <taxon>Pyrocystaceae</taxon>
        <taxon>Alexandrium</taxon>
    </lineage>
</organism>
<feature type="compositionally biased region" description="Pro residues" evidence="1">
    <location>
        <begin position="61"/>
        <end position="76"/>
    </location>
</feature>
<keyword evidence="2" id="KW-0472">Membrane</keyword>
<proteinExistence type="predicted"/>
<evidence type="ECO:0000313" key="3">
    <source>
        <dbReference type="EMBL" id="CAE4626893.1"/>
    </source>
</evidence>
<accession>A0A7S4VY63</accession>
<feature type="region of interest" description="Disordered" evidence="1">
    <location>
        <begin position="54"/>
        <end position="83"/>
    </location>
</feature>
<name>A0A7S4VY63_9DINO</name>
<keyword evidence="2" id="KW-0812">Transmembrane</keyword>